<gene>
    <name evidence="2" type="ORF">ILYODFUR_023557</name>
</gene>
<evidence type="ECO:0000313" key="2">
    <source>
        <dbReference type="EMBL" id="MEQ2241261.1"/>
    </source>
</evidence>
<name>A0ABV0U863_9TELE</name>
<protein>
    <submittedName>
        <fullName evidence="2">Uncharacterized protein</fullName>
    </submittedName>
</protein>
<feature type="non-terminal residue" evidence="2">
    <location>
        <position position="1"/>
    </location>
</feature>
<sequence>IRSVSSPEHTSRCLAASCPSVLLCRHTAAAPCLRAGKGCSHGQHPSSRRERSGQRPCLSDSQEAVGPQVTKEQKPKTSGLPKAKQRTTTDGN</sequence>
<accession>A0ABV0U863</accession>
<dbReference type="EMBL" id="JAHRIQ010060633">
    <property type="protein sequence ID" value="MEQ2241261.1"/>
    <property type="molecule type" value="Genomic_DNA"/>
</dbReference>
<keyword evidence="3" id="KW-1185">Reference proteome</keyword>
<dbReference type="Proteomes" id="UP001482620">
    <property type="component" value="Unassembled WGS sequence"/>
</dbReference>
<reference evidence="2 3" key="1">
    <citation type="submission" date="2021-06" db="EMBL/GenBank/DDBJ databases">
        <authorList>
            <person name="Palmer J.M."/>
        </authorList>
    </citation>
    <scope>NUCLEOTIDE SEQUENCE [LARGE SCALE GENOMIC DNA]</scope>
    <source>
        <strain evidence="3">if_2019</strain>
        <tissue evidence="2">Muscle</tissue>
    </source>
</reference>
<proteinExistence type="predicted"/>
<evidence type="ECO:0000256" key="1">
    <source>
        <dbReference type="SAM" id="MobiDB-lite"/>
    </source>
</evidence>
<feature type="region of interest" description="Disordered" evidence="1">
    <location>
        <begin position="35"/>
        <end position="92"/>
    </location>
</feature>
<organism evidence="2 3">
    <name type="scientific">Ilyodon furcidens</name>
    <name type="common">goldbreast splitfin</name>
    <dbReference type="NCBI Taxonomy" id="33524"/>
    <lineage>
        <taxon>Eukaryota</taxon>
        <taxon>Metazoa</taxon>
        <taxon>Chordata</taxon>
        <taxon>Craniata</taxon>
        <taxon>Vertebrata</taxon>
        <taxon>Euteleostomi</taxon>
        <taxon>Actinopterygii</taxon>
        <taxon>Neopterygii</taxon>
        <taxon>Teleostei</taxon>
        <taxon>Neoteleostei</taxon>
        <taxon>Acanthomorphata</taxon>
        <taxon>Ovalentaria</taxon>
        <taxon>Atherinomorphae</taxon>
        <taxon>Cyprinodontiformes</taxon>
        <taxon>Goodeidae</taxon>
        <taxon>Ilyodon</taxon>
    </lineage>
</organism>
<comment type="caution">
    <text evidence="2">The sequence shown here is derived from an EMBL/GenBank/DDBJ whole genome shotgun (WGS) entry which is preliminary data.</text>
</comment>
<evidence type="ECO:0000313" key="3">
    <source>
        <dbReference type="Proteomes" id="UP001482620"/>
    </source>
</evidence>